<dbReference type="Proteomes" id="UP000695562">
    <property type="component" value="Unassembled WGS sequence"/>
</dbReference>
<dbReference type="PANTHER" id="PTHR12820:SF0">
    <property type="entry name" value="VACUOLAR PROTEIN SORTING-ASSOCIATED PROTEIN 53 HOMOLOG"/>
    <property type="match status" value="1"/>
</dbReference>
<evidence type="ECO:0000256" key="7">
    <source>
        <dbReference type="SAM" id="MobiDB-lite"/>
    </source>
</evidence>
<feature type="compositionally biased region" description="Polar residues" evidence="7">
    <location>
        <begin position="376"/>
        <end position="386"/>
    </location>
</feature>
<evidence type="ECO:0000256" key="3">
    <source>
        <dbReference type="ARBA" id="ARBA00008628"/>
    </source>
</evidence>
<proteinExistence type="inferred from homology"/>
<dbReference type="PANTHER" id="PTHR12820">
    <property type="entry name" value="VACUOLAR SORTING PROTEIN 53"/>
    <property type="match status" value="1"/>
</dbReference>
<organism evidence="10 11">
    <name type="scientific">Polysphondylium violaceum</name>
    <dbReference type="NCBI Taxonomy" id="133409"/>
    <lineage>
        <taxon>Eukaryota</taxon>
        <taxon>Amoebozoa</taxon>
        <taxon>Evosea</taxon>
        <taxon>Eumycetozoa</taxon>
        <taxon>Dictyostelia</taxon>
        <taxon>Dictyosteliales</taxon>
        <taxon>Dictyosteliaceae</taxon>
        <taxon>Polysphondylium</taxon>
    </lineage>
</organism>
<feature type="compositionally biased region" description="Low complexity" evidence="7">
    <location>
        <begin position="387"/>
        <end position="398"/>
    </location>
</feature>
<dbReference type="InterPro" id="IPR031745">
    <property type="entry name" value="Vps53_C"/>
</dbReference>
<dbReference type="InterPro" id="IPR038260">
    <property type="entry name" value="Vps53_C_sf"/>
</dbReference>
<evidence type="ECO:0000313" key="10">
    <source>
        <dbReference type="EMBL" id="KAF2075222.1"/>
    </source>
</evidence>
<evidence type="ECO:0000256" key="2">
    <source>
        <dbReference type="ARBA" id="ARBA00004481"/>
    </source>
</evidence>
<dbReference type="GO" id="GO:0000938">
    <property type="term" value="C:GARP complex"/>
    <property type="evidence" value="ECO:0007669"/>
    <property type="project" value="InterPro"/>
</dbReference>
<comment type="similarity">
    <text evidence="3">Belongs to the VPS53 family.</text>
</comment>
<evidence type="ECO:0000259" key="9">
    <source>
        <dbReference type="Pfam" id="PF16854"/>
    </source>
</evidence>
<comment type="subcellular location">
    <subcellularLocation>
        <location evidence="2">Endosome membrane</location>
        <topology evidence="2">Peripheral membrane protein</topology>
    </subcellularLocation>
    <subcellularLocation>
        <location evidence="1">Golgi apparatus</location>
        <location evidence="1">trans-Golgi network membrane</location>
        <topology evidence="1">Peripheral membrane protein</topology>
    </subcellularLocation>
</comment>
<feature type="compositionally biased region" description="Basic and acidic residues" evidence="7">
    <location>
        <begin position="408"/>
        <end position="439"/>
    </location>
</feature>
<keyword evidence="4" id="KW-0967">Endosome</keyword>
<dbReference type="Pfam" id="PF16854">
    <property type="entry name" value="VPS53_C"/>
    <property type="match status" value="1"/>
</dbReference>
<feature type="region of interest" description="Disordered" evidence="7">
    <location>
        <begin position="376"/>
        <end position="463"/>
    </location>
</feature>
<evidence type="ECO:0000313" key="11">
    <source>
        <dbReference type="Proteomes" id="UP000695562"/>
    </source>
</evidence>
<name>A0A8J4PZ71_9MYCE</name>
<keyword evidence="5" id="KW-0333">Golgi apparatus</keyword>
<keyword evidence="6" id="KW-0472">Membrane</keyword>
<comment type="caution">
    <text evidence="10">The sequence shown here is derived from an EMBL/GenBank/DDBJ whole genome shotgun (WGS) entry which is preliminary data.</text>
</comment>
<dbReference type="InterPro" id="IPR007234">
    <property type="entry name" value="Vps53_N"/>
</dbReference>
<evidence type="ECO:0000256" key="4">
    <source>
        <dbReference type="ARBA" id="ARBA00022753"/>
    </source>
</evidence>
<feature type="compositionally biased region" description="Low complexity" evidence="7">
    <location>
        <begin position="440"/>
        <end position="453"/>
    </location>
</feature>
<dbReference type="AlphaFoldDB" id="A0A8J4PZ71"/>
<evidence type="ECO:0008006" key="12">
    <source>
        <dbReference type="Google" id="ProtNLM"/>
    </source>
</evidence>
<dbReference type="GO" id="GO:0042147">
    <property type="term" value="P:retrograde transport, endosome to Golgi"/>
    <property type="evidence" value="ECO:0007669"/>
    <property type="project" value="InterPro"/>
</dbReference>
<reference evidence="10" key="1">
    <citation type="submission" date="2020-01" db="EMBL/GenBank/DDBJ databases">
        <title>Development of genomics and gene disruption for Polysphondylium violaceum indicates a role for the polyketide synthase stlB in stalk morphogenesis.</title>
        <authorList>
            <person name="Narita B."/>
            <person name="Kawabe Y."/>
            <person name="Kin K."/>
            <person name="Saito T."/>
            <person name="Gibbs R."/>
            <person name="Kuspa A."/>
            <person name="Muzny D."/>
            <person name="Queller D."/>
            <person name="Richards S."/>
            <person name="Strassman J."/>
            <person name="Sucgang R."/>
            <person name="Worley K."/>
            <person name="Schaap P."/>
        </authorList>
    </citation>
    <scope>NUCLEOTIDE SEQUENCE</scope>
    <source>
        <strain evidence="10">QSvi11</strain>
    </source>
</reference>
<dbReference type="Gene3D" id="1.10.357.110">
    <property type="entry name" value="Vacuolar protein sorting-associated protein 53, C-terminus"/>
    <property type="match status" value="1"/>
</dbReference>
<evidence type="ECO:0000256" key="5">
    <source>
        <dbReference type="ARBA" id="ARBA00023034"/>
    </source>
</evidence>
<dbReference type="Gene3D" id="1.10.357.50">
    <property type="match status" value="1"/>
</dbReference>
<dbReference type="EMBL" id="AJWJ01000109">
    <property type="protein sequence ID" value="KAF2075222.1"/>
    <property type="molecule type" value="Genomic_DNA"/>
</dbReference>
<keyword evidence="11" id="KW-1185">Reference proteome</keyword>
<evidence type="ECO:0000256" key="1">
    <source>
        <dbReference type="ARBA" id="ARBA00004150"/>
    </source>
</evidence>
<evidence type="ECO:0000256" key="6">
    <source>
        <dbReference type="ARBA" id="ARBA00023136"/>
    </source>
</evidence>
<sequence>MSLTNSIALPTIDGSVNEWSNDMFSPELQAAIRDIVPVKDKDFDQHDFNPVVYINDHFPTEQSLIHLDSFMNRLKLKIIKIDEEIIQEVRLQSSTGTKGKEDLENSKRSIQELLTKIRDIKSKAIQSEQMVTEICKDIKSLDYAKKNLTTAITTLKRLHMMVMGVEQLKHMVDDKQYSAVAHLLEATAQFTEGFKDYRESPKIYALNKELDHIRSKVKDQIYEDFKNYIPYTSNQIKPNEENRWKSSCYVIDALGSEVKKDFLRWFCDIQLSGYKTAFGIGSEHYSLDSTERRFAWLNRQLKTFREEYALVFPPEWSMEEQIAHEFCVATRLALQEILLTNKNNIEVTVLLRVLNKTLEFENKLYELFASMGQKLASPTMSSTPSYDSGRGSDLLSDSDLSDSDDENSSEKDGPNNSEEGIRERWRQREERQRRKEMDRNNSSSSLNSTSSASMMEQQKQLDAPKSYDRFKGIISTCFDPYMDLYINEEDKKMGEVLKKVISEETWSFKEEESNNKVLHSSTDLFFYFTRSMKRCSSLSKNDPLFNLYELFRRYLTQYGSIISNKIPSDVGRSHEIAEDKTICLIINTAEYCKKTTGQMNDSIKKIIDERHKEQINMQDIQNEFSSIIAKGVKSIVNGIESKLDPHLLAMARIDWDRYQYVGDNSPYVNEMVNIITSSATLELEWLSPDHYRYFCDLFVGSFILRITQSIFKCGKISEIGSQGILLDITTIKSTLLDLLSKLKDNRSNTRYIKLVNKEFAKAENILKCVGCPKESFVETFKELFPDNTHDSYFQQIMDLKGYKSGDKITTELFEKYASKVDKTLTSFKKIGIVSSLLNSNNNK</sequence>
<dbReference type="InterPro" id="IPR039766">
    <property type="entry name" value="Vps53"/>
</dbReference>
<dbReference type="GO" id="GO:0005829">
    <property type="term" value="C:cytosol"/>
    <property type="evidence" value="ECO:0007669"/>
    <property type="project" value="GOC"/>
</dbReference>
<feature type="domain" description="Vps53 N-terminal" evidence="8">
    <location>
        <begin position="47"/>
        <end position="504"/>
    </location>
</feature>
<evidence type="ECO:0000259" key="8">
    <source>
        <dbReference type="Pfam" id="PF04100"/>
    </source>
</evidence>
<dbReference type="GO" id="GO:0010008">
    <property type="term" value="C:endosome membrane"/>
    <property type="evidence" value="ECO:0007669"/>
    <property type="project" value="UniProtKB-SubCell"/>
</dbReference>
<dbReference type="Pfam" id="PF04100">
    <property type="entry name" value="Vps53_N"/>
    <property type="match status" value="1"/>
</dbReference>
<gene>
    <name evidence="10" type="ORF">CYY_003483</name>
</gene>
<protein>
    <recommendedName>
        <fullName evidence="12">Vps53 N-terminal domain-containing protein</fullName>
    </recommendedName>
</protein>
<feature type="domain" description="Vps53 C-terminal" evidence="9">
    <location>
        <begin position="724"/>
        <end position="801"/>
    </location>
</feature>
<accession>A0A8J4PZ71</accession>
<dbReference type="OrthoDB" id="10261632at2759"/>